<name>A0A1I0DWF7_9FIRM</name>
<sequence length="230" mass="26208">MKVVEQLKKEKGAATIVEASIIMPIVFIIVCFLFIMGYYQLELATLQSRADRVADVASRIMIQSGYPKYGEIETNKIDFEGVNSFDAGLIKEIYHDLNPYRYWGIGERKFDGVASTKLKRVMDVKAYFDINSSITNVEIKSKSNILSNKVEVIVNSKVKLPRFFNFLGLPTEINKQFSTVAFVSDSSEFLRNTDIVFDLGEYLAKKCKISDNAKDVINKITKQFSFLKFK</sequence>
<dbReference type="EMBL" id="FOIN01000008">
    <property type="protein sequence ID" value="SET36862.1"/>
    <property type="molecule type" value="Genomic_DNA"/>
</dbReference>
<feature type="transmembrane region" description="Helical" evidence="1">
    <location>
        <begin position="12"/>
        <end position="39"/>
    </location>
</feature>
<accession>A0A1I0DWF7</accession>
<keyword evidence="1" id="KW-0812">Transmembrane</keyword>
<proteinExistence type="predicted"/>
<gene>
    <name evidence="2" type="ORF">SAMN04489758_10836</name>
</gene>
<dbReference type="RefSeq" id="WP_092353159.1">
    <property type="nucleotide sequence ID" value="NZ_FOIN01000008.1"/>
</dbReference>
<organism evidence="2 3">
    <name type="scientific">Thomasclavelia cocleata</name>
    <dbReference type="NCBI Taxonomy" id="69824"/>
    <lineage>
        <taxon>Bacteria</taxon>
        <taxon>Bacillati</taxon>
        <taxon>Bacillota</taxon>
        <taxon>Erysipelotrichia</taxon>
        <taxon>Erysipelotrichales</taxon>
        <taxon>Coprobacillaceae</taxon>
        <taxon>Thomasclavelia</taxon>
    </lineage>
</organism>
<evidence type="ECO:0000313" key="3">
    <source>
        <dbReference type="Proteomes" id="UP000198558"/>
    </source>
</evidence>
<keyword evidence="1" id="KW-0472">Membrane</keyword>
<keyword evidence="3" id="KW-1185">Reference proteome</keyword>
<reference evidence="3" key="1">
    <citation type="submission" date="2016-10" db="EMBL/GenBank/DDBJ databases">
        <authorList>
            <person name="Varghese N."/>
            <person name="Submissions S."/>
        </authorList>
    </citation>
    <scope>NUCLEOTIDE SEQUENCE [LARGE SCALE GENOMIC DNA]</scope>
    <source>
        <strain evidence="3">DSM 1551</strain>
    </source>
</reference>
<protein>
    <recommendedName>
        <fullName evidence="4">TadE-like protein</fullName>
    </recommendedName>
</protein>
<dbReference type="Proteomes" id="UP000198558">
    <property type="component" value="Unassembled WGS sequence"/>
</dbReference>
<evidence type="ECO:0000256" key="1">
    <source>
        <dbReference type="SAM" id="Phobius"/>
    </source>
</evidence>
<evidence type="ECO:0000313" key="2">
    <source>
        <dbReference type="EMBL" id="SET36862.1"/>
    </source>
</evidence>
<evidence type="ECO:0008006" key="4">
    <source>
        <dbReference type="Google" id="ProtNLM"/>
    </source>
</evidence>
<dbReference type="OrthoDB" id="9890338at2"/>
<keyword evidence="1" id="KW-1133">Transmembrane helix</keyword>
<dbReference type="GeneID" id="78288040"/>
<dbReference type="AlphaFoldDB" id="A0A1I0DWF7"/>